<dbReference type="EMBL" id="JBHTEY010000004">
    <property type="protein sequence ID" value="MFC7615747.1"/>
    <property type="molecule type" value="Genomic_DNA"/>
</dbReference>
<evidence type="ECO:0000259" key="1">
    <source>
        <dbReference type="Pfam" id="PF03061"/>
    </source>
</evidence>
<dbReference type="CDD" id="cd03443">
    <property type="entry name" value="PaaI_thioesterase"/>
    <property type="match status" value="1"/>
</dbReference>
<proteinExistence type="predicted"/>
<keyword evidence="2" id="KW-0378">Hydrolase</keyword>
<reference evidence="3" key="1">
    <citation type="journal article" date="2019" name="Int. J. Syst. Evol. Microbiol.">
        <title>The Global Catalogue of Microorganisms (GCM) 10K type strain sequencing project: providing services to taxonomists for standard genome sequencing and annotation.</title>
        <authorList>
            <consortium name="The Broad Institute Genomics Platform"/>
            <consortium name="The Broad Institute Genome Sequencing Center for Infectious Disease"/>
            <person name="Wu L."/>
            <person name="Ma J."/>
        </authorList>
    </citation>
    <scope>NUCLEOTIDE SEQUENCE [LARGE SCALE GENOMIC DNA]</scope>
    <source>
        <strain evidence="3">JCM 17695</strain>
    </source>
</reference>
<sequence>MTSIQELLYPDLPCFGCGHGNPDGLKLRSYPADDGSVTATFLPWPQHDNGLGFLNGGIVCTILDCHSAAAVMLEADRRGWKPLGDAALSYVTAGLDVRYLRPSPLREAVELRAVIREASESEMTVDVSLWWDGKPRAEAAALWKRWRPRTSA</sequence>
<accession>A0ABW2TPM5</accession>
<comment type="caution">
    <text evidence="2">The sequence shown here is derived from an EMBL/GenBank/DDBJ whole genome shotgun (WGS) entry which is preliminary data.</text>
</comment>
<keyword evidence="3" id="KW-1185">Reference proteome</keyword>
<dbReference type="InterPro" id="IPR006683">
    <property type="entry name" value="Thioestr_dom"/>
</dbReference>
<dbReference type="InterPro" id="IPR029069">
    <property type="entry name" value="HotDog_dom_sf"/>
</dbReference>
<evidence type="ECO:0000313" key="3">
    <source>
        <dbReference type="Proteomes" id="UP001596512"/>
    </source>
</evidence>
<organism evidence="2 3">
    <name type="scientific">Actinokineospora soli</name>
    <dbReference type="NCBI Taxonomy" id="1048753"/>
    <lineage>
        <taxon>Bacteria</taxon>
        <taxon>Bacillati</taxon>
        <taxon>Actinomycetota</taxon>
        <taxon>Actinomycetes</taxon>
        <taxon>Pseudonocardiales</taxon>
        <taxon>Pseudonocardiaceae</taxon>
        <taxon>Actinokineospora</taxon>
    </lineage>
</organism>
<dbReference type="SUPFAM" id="SSF54637">
    <property type="entry name" value="Thioesterase/thiol ester dehydrase-isomerase"/>
    <property type="match status" value="1"/>
</dbReference>
<dbReference type="Gene3D" id="3.10.129.10">
    <property type="entry name" value="Hotdog Thioesterase"/>
    <property type="match status" value="1"/>
</dbReference>
<dbReference type="EC" id="3.1.2.-" evidence="2"/>
<feature type="domain" description="Thioesterase" evidence="1">
    <location>
        <begin position="52"/>
        <end position="130"/>
    </location>
</feature>
<dbReference type="GO" id="GO:0016787">
    <property type="term" value="F:hydrolase activity"/>
    <property type="evidence" value="ECO:0007669"/>
    <property type="project" value="UniProtKB-KW"/>
</dbReference>
<gene>
    <name evidence="2" type="ORF">ACFQV2_21915</name>
</gene>
<dbReference type="Proteomes" id="UP001596512">
    <property type="component" value="Unassembled WGS sequence"/>
</dbReference>
<dbReference type="Pfam" id="PF03061">
    <property type="entry name" value="4HBT"/>
    <property type="match status" value="1"/>
</dbReference>
<evidence type="ECO:0000313" key="2">
    <source>
        <dbReference type="EMBL" id="MFC7615747.1"/>
    </source>
</evidence>
<protein>
    <submittedName>
        <fullName evidence="2">PaaI family thioesterase</fullName>
        <ecNumber evidence="2">3.1.2.-</ecNumber>
    </submittedName>
</protein>
<name>A0ABW2TPM5_9PSEU</name>